<dbReference type="GO" id="GO:0004190">
    <property type="term" value="F:aspartic-type endopeptidase activity"/>
    <property type="evidence" value="ECO:0007669"/>
    <property type="project" value="InterPro"/>
</dbReference>
<proteinExistence type="inferred from homology"/>
<keyword evidence="2" id="KW-1015">Disulfide bond</keyword>
<evidence type="ECO:0000256" key="1">
    <source>
        <dbReference type="ARBA" id="ARBA00007447"/>
    </source>
</evidence>
<dbReference type="PANTHER" id="PTHR47966:SF51">
    <property type="entry name" value="BETA-SITE APP-CLEAVING ENZYME, ISOFORM A-RELATED"/>
    <property type="match status" value="1"/>
</dbReference>
<evidence type="ECO:0000256" key="2">
    <source>
        <dbReference type="PIRSR" id="PIRSR601461-2"/>
    </source>
</evidence>
<organism evidence="4 5">
    <name type="scientific">Oidiodendron maius (strain Zn)</name>
    <dbReference type="NCBI Taxonomy" id="913774"/>
    <lineage>
        <taxon>Eukaryota</taxon>
        <taxon>Fungi</taxon>
        <taxon>Dikarya</taxon>
        <taxon>Ascomycota</taxon>
        <taxon>Pezizomycotina</taxon>
        <taxon>Leotiomycetes</taxon>
        <taxon>Leotiomycetes incertae sedis</taxon>
        <taxon>Myxotrichaceae</taxon>
        <taxon>Oidiodendron</taxon>
    </lineage>
</organism>
<feature type="domain" description="Peptidase A1" evidence="3">
    <location>
        <begin position="68"/>
        <end position="407"/>
    </location>
</feature>
<dbReference type="STRING" id="913774.A0A0C3H4H7"/>
<evidence type="ECO:0000313" key="4">
    <source>
        <dbReference type="EMBL" id="KIN03081.1"/>
    </source>
</evidence>
<dbReference type="Pfam" id="PF00026">
    <property type="entry name" value="Asp"/>
    <property type="match status" value="1"/>
</dbReference>
<dbReference type="InterPro" id="IPR021109">
    <property type="entry name" value="Peptidase_aspartic_dom_sf"/>
</dbReference>
<gene>
    <name evidence="4" type="ORF">OIDMADRAFT_144154</name>
</gene>
<dbReference type="PRINTS" id="PR00792">
    <property type="entry name" value="PEPSIN"/>
</dbReference>
<reference evidence="4 5" key="1">
    <citation type="submission" date="2014-04" db="EMBL/GenBank/DDBJ databases">
        <authorList>
            <consortium name="DOE Joint Genome Institute"/>
            <person name="Kuo A."/>
            <person name="Martino E."/>
            <person name="Perotto S."/>
            <person name="Kohler A."/>
            <person name="Nagy L.G."/>
            <person name="Floudas D."/>
            <person name="Copeland A."/>
            <person name="Barry K.W."/>
            <person name="Cichocki N."/>
            <person name="Veneault-Fourrey C."/>
            <person name="LaButti K."/>
            <person name="Lindquist E.A."/>
            <person name="Lipzen A."/>
            <person name="Lundell T."/>
            <person name="Morin E."/>
            <person name="Murat C."/>
            <person name="Sun H."/>
            <person name="Tunlid A."/>
            <person name="Henrissat B."/>
            <person name="Grigoriev I.V."/>
            <person name="Hibbett D.S."/>
            <person name="Martin F."/>
            <person name="Nordberg H.P."/>
            <person name="Cantor M.N."/>
            <person name="Hua S.X."/>
        </authorList>
    </citation>
    <scope>NUCLEOTIDE SEQUENCE [LARGE SCALE GENOMIC DNA]</scope>
    <source>
        <strain evidence="4 5">Zn</strain>
    </source>
</reference>
<feature type="disulfide bond" evidence="2">
    <location>
        <begin position="318"/>
        <end position="361"/>
    </location>
</feature>
<dbReference type="InParanoid" id="A0A0C3H4H7"/>
<reference evidence="5" key="2">
    <citation type="submission" date="2015-01" db="EMBL/GenBank/DDBJ databases">
        <title>Evolutionary Origins and Diversification of the Mycorrhizal Mutualists.</title>
        <authorList>
            <consortium name="DOE Joint Genome Institute"/>
            <consortium name="Mycorrhizal Genomics Consortium"/>
            <person name="Kohler A."/>
            <person name="Kuo A."/>
            <person name="Nagy L.G."/>
            <person name="Floudas D."/>
            <person name="Copeland A."/>
            <person name="Barry K.W."/>
            <person name="Cichocki N."/>
            <person name="Veneault-Fourrey C."/>
            <person name="LaButti K."/>
            <person name="Lindquist E.A."/>
            <person name="Lipzen A."/>
            <person name="Lundell T."/>
            <person name="Morin E."/>
            <person name="Murat C."/>
            <person name="Riley R."/>
            <person name="Ohm R."/>
            <person name="Sun H."/>
            <person name="Tunlid A."/>
            <person name="Henrissat B."/>
            <person name="Grigoriev I.V."/>
            <person name="Hibbett D.S."/>
            <person name="Martin F."/>
        </authorList>
    </citation>
    <scope>NUCLEOTIDE SEQUENCE [LARGE SCALE GENOMIC DNA]</scope>
    <source>
        <strain evidence="5">Zn</strain>
    </source>
</reference>
<dbReference type="Proteomes" id="UP000054321">
    <property type="component" value="Unassembled WGS sequence"/>
</dbReference>
<dbReference type="PROSITE" id="PS51767">
    <property type="entry name" value="PEPTIDASE_A1"/>
    <property type="match status" value="1"/>
</dbReference>
<dbReference type="InterPro" id="IPR033121">
    <property type="entry name" value="PEPTIDASE_A1"/>
</dbReference>
<sequence>MSLANGTKFSLPLFESTHVLPESSTRNFIGRQSQSILHNHGSPSRLSESSPHGEPPVSLILGHDYFLYTTNISLGTPPQPFRAVVDLMWNDLFVPSAECSGSHCETKAYYNSSASSSFSKNNTASRLFYAPIVASGHVNNESLTIADLVVPNQPFHELNHYDTIWPDFGHEHFDSVLGLAMDRSILETHIAQNILPSPIKRIVDEGLLDDNIFSILLPEHSGEPGDITFGGYNNEFFTGEPVSHPLFPENTTSWQIQVTSLALGDGYSATTDGSLPAWKGLLMSRYPILGFPQKVGSELLKHINVTHSRCFETFVVDCKSISELPDLTIGFTGQKITLTGEDYIWRTTAPEEFCPDAVEECVLLIVLLIDALPPVPNIPNDIIMLGSAFLKKIYGIFDWDKRTISFAHRQHRQY</sequence>
<dbReference type="HOGENOM" id="CLU_772860_0_0_1"/>
<dbReference type="InterPro" id="IPR001461">
    <property type="entry name" value="Aspartic_peptidase_A1"/>
</dbReference>
<dbReference type="GO" id="GO:0000324">
    <property type="term" value="C:fungal-type vacuole"/>
    <property type="evidence" value="ECO:0007669"/>
    <property type="project" value="TreeGrafter"/>
</dbReference>
<dbReference type="CDD" id="cd05471">
    <property type="entry name" value="pepsin_like"/>
    <property type="match status" value="1"/>
</dbReference>
<dbReference type="AlphaFoldDB" id="A0A0C3H4H7"/>
<keyword evidence="5" id="KW-1185">Reference proteome</keyword>
<protein>
    <recommendedName>
        <fullName evidence="3">Peptidase A1 domain-containing protein</fullName>
    </recommendedName>
</protein>
<name>A0A0C3H4H7_OIDMZ</name>
<accession>A0A0C3H4H7</accession>
<dbReference type="SUPFAM" id="SSF50630">
    <property type="entry name" value="Acid proteases"/>
    <property type="match status" value="1"/>
</dbReference>
<dbReference type="OrthoDB" id="771136at2759"/>
<evidence type="ECO:0000259" key="3">
    <source>
        <dbReference type="PROSITE" id="PS51767"/>
    </source>
</evidence>
<evidence type="ECO:0000313" key="5">
    <source>
        <dbReference type="Proteomes" id="UP000054321"/>
    </source>
</evidence>
<dbReference type="InterPro" id="IPR034164">
    <property type="entry name" value="Pepsin-like_dom"/>
</dbReference>
<dbReference type="Gene3D" id="2.40.70.10">
    <property type="entry name" value="Acid Proteases"/>
    <property type="match status" value="2"/>
</dbReference>
<feature type="disulfide bond" evidence="2">
    <location>
        <begin position="99"/>
        <end position="104"/>
    </location>
</feature>
<dbReference type="EMBL" id="KN832874">
    <property type="protein sequence ID" value="KIN03081.1"/>
    <property type="molecule type" value="Genomic_DNA"/>
</dbReference>
<comment type="similarity">
    <text evidence="1">Belongs to the peptidase A1 family.</text>
</comment>
<dbReference type="GO" id="GO:0006508">
    <property type="term" value="P:proteolysis"/>
    <property type="evidence" value="ECO:0007669"/>
    <property type="project" value="InterPro"/>
</dbReference>
<dbReference type="PANTHER" id="PTHR47966">
    <property type="entry name" value="BETA-SITE APP-CLEAVING ENZYME, ISOFORM A-RELATED"/>
    <property type="match status" value="1"/>
</dbReference>